<dbReference type="EMBL" id="LBWP01000009">
    <property type="protein sequence ID" value="KKR11306.1"/>
    <property type="molecule type" value="Genomic_DNA"/>
</dbReference>
<protein>
    <submittedName>
        <fullName evidence="1">Uncharacterized protein</fullName>
    </submittedName>
</protein>
<reference evidence="1 2" key="1">
    <citation type="journal article" date="2015" name="Nature">
        <title>rRNA introns, odd ribosomes, and small enigmatic genomes across a large radiation of phyla.</title>
        <authorList>
            <person name="Brown C.T."/>
            <person name="Hug L.A."/>
            <person name="Thomas B.C."/>
            <person name="Sharon I."/>
            <person name="Castelle C.J."/>
            <person name="Singh A."/>
            <person name="Wilkins M.J."/>
            <person name="Williams K.H."/>
            <person name="Banfield J.F."/>
        </authorList>
    </citation>
    <scope>NUCLEOTIDE SEQUENCE [LARGE SCALE GENOMIC DNA]</scope>
</reference>
<accession>A0A0G0NER2</accession>
<comment type="caution">
    <text evidence="1">The sequence shown here is derived from an EMBL/GenBank/DDBJ whole genome shotgun (WGS) entry which is preliminary data.</text>
</comment>
<organism evidence="1 2">
    <name type="scientific">Candidatus Woesebacteria bacterium GW2011_GWA1_39_21</name>
    <dbReference type="NCBI Taxonomy" id="1618550"/>
    <lineage>
        <taxon>Bacteria</taxon>
        <taxon>Candidatus Woeseibacteriota</taxon>
    </lineage>
</organism>
<sequence length="162" mass="18626">MDDLEAQLIPPEKKFPQVEEVKVPRNENGEVVILPTDNRVFLIRTRGRTGCDASLLLTIESNGTEHVVVTHYDPEHIEEHLGVIREKSKLHPKGKKVSFLVTFGTEQHEWRQRLEEELTEYQGSKPDIVSLPELGEEQARELLEPGNKLKYQLNFTRGYGEI</sequence>
<dbReference type="AlphaFoldDB" id="A0A0G0NER2"/>
<dbReference type="Proteomes" id="UP000034246">
    <property type="component" value="Unassembled WGS sequence"/>
</dbReference>
<name>A0A0G0NER2_9BACT</name>
<evidence type="ECO:0000313" key="2">
    <source>
        <dbReference type="Proteomes" id="UP000034246"/>
    </source>
</evidence>
<proteinExistence type="predicted"/>
<gene>
    <name evidence="1" type="ORF">UT39_C0009G0066</name>
</gene>
<evidence type="ECO:0000313" key="1">
    <source>
        <dbReference type="EMBL" id="KKR11306.1"/>
    </source>
</evidence>